<dbReference type="InterPro" id="IPR005632">
    <property type="entry name" value="Chaperone_Skp"/>
</dbReference>
<dbReference type="GO" id="GO:0050821">
    <property type="term" value="P:protein stabilization"/>
    <property type="evidence" value="ECO:0007669"/>
    <property type="project" value="TreeGrafter"/>
</dbReference>
<dbReference type="AlphaFoldDB" id="A0AAE4G805"/>
<evidence type="ECO:0000256" key="4">
    <source>
        <dbReference type="SAM" id="SignalP"/>
    </source>
</evidence>
<gene>
    <name evidence="5" type="ORF">RJN63_06060</name>
</gene>
<evidence type="ECO:0000256" key="1">
    <source>
        <dbReference type="ARBA" id="ARBA00022729"/>
    </source>
</evidence>
<dbReference type="PIRSF" id="PIRSF002094">
    <property type="entry name" value="OMP26_Skp"/>
    <property type="match status" value="1"/>
</dbReference>
<dbReference type="GO" id="GO:0005829">
    <property type="term" value="C:cytosol"/>
    <property type="evidence" value="ECO:0007669"/>
    <property type="project" value="TreeGrafter"/>
</dbReference>
<protein>
    <submittedName>
        <fullName evidence="5">OmpH family outer membrane protein</fullName>
    </submittedName>
</protein>
<comment type="similarity">
    <text evidence="2">Belongs to the skp family.</text>
</comment>
<evidence type="ECO:0000256" key="2">
    <source>
        <dbReference type="PIRNR" id="PIRNR002094"/>
    </source>
</evidence>
<sequence length="169" mass="19392">MTKSFLSLQTIVMAACLLSFAPAHAQESSKIAFVSTERIFREAAPAKAAQTKLEAEFAKRDRDLQDMAARLKAQSDKLDKDAAVLSDSDRAKRQRDLSDLDKEFQRKQREFREDLNQRRNEELAVVLERTNKVIRQIAEAEKYDIVFQEAVYASKRIDITDKVLKELAK</sequence>
<proteinExistence type="inferred from homology"/>
<dbReference type="PROSITE" id="PS51257">
    <property type="entry name" value="PROKAR_LIPOPROTEIN"/>
    <property type="match status" value="1"/>
</dbReference>
<dbReference type="PANTHER" id="PTHR35089">
    <property type="entry name" value="CHAPERONE PROTEIN SKP"/>
    <property type="match status" value="1"/>
</dbReference>
<feature type="region of interest" description="Disordered" evidence="3">
    <location>
        <begin position="73"/>
        <end position="101"/>
    </location>
</feature>
<evidence type="ECO:0000313" key="5">
    <source>
        <dbReference type="EMBL" id="MDT0336379.1"/>
    </source>
</evidence>
<dbReference type="Gene3D" id="3.30.910.20">
    <property type="entry name" value="Skp domain"/>
    <property type="match status" value="1"/>
</dbReference>
<dbReference type="InterPro" id="IPR024930">
    <property type="entry name" value="Skp_dom_sf"/>
</dbReference>
<dbReference type="EMBL" id="JAVRAA010000002">
    <property type="protein sequence ID" value="MDT0336379.1"/>
    <property type="molecule type" value="Genomic_DNA"/>
</dbReference>
<dbReference type="SMART" id="SM00935">
    <property type="entry name" value="OmpH"/>
    <property type="match status" value="1"/>
</dbReference>
<name>A0AAE4G805_9BURK</name>
<dbReference type="GeneID" id="90164631"/>
<dbReference type="RefSeq" id="WP_227022628.1">
    <property type="nucleotide sequence ID" value="NZ_JAVLSM010000001.1"/>
</dbReference>
<keyword evidence="1 4" id="KW-0732">Signal</keyword>
<reference evidence="5" key="1">
    <citation type="submission" date="2023-02" db="EMBL/GenBank/DDBJ databases">
        <title>Description of Herbaspirillum huttiense subsp. nephrolepsisexaltata and Herbaspirillum huttiense subsp. lycopersicon.</title>
        <authorList>
            <person name="Poudel M."/>
            <person name="Sharma A."/>
            <person name="Goss E."/>
            <person name="Tapia J.H."/>
            <person name="Harmon C.M."/>
            <person name="Jones J.B."/>
        </authorList>
    </citation>
    <scope>NUCLEOTIDE SEQUENCE</scope>
    <source>
        <strain evidence="5">NC40101</strain>
    </source>
</reference>
<organism evidence="5">
    <name type="scientific">Herbaspirillum huttiense subsp. nephrolepidis</name>
    <dbReference type="NCBI Taxonomy" id="3075126"/>
    <lineage>
        <taxon>Bacteria</taxon>
        <taxon>Pseudomonadati</taxon>
        <taxon>Pseudomonadota</taxon>
        <taxon>Betaproteobacteria</taxon>
        <taxon>Burkholderiales</taxon>
        <taxon>Oxalobacteraceae</taxon>
        <taxon>Herbaspirillum</taxon>
    </lineage>
</organism>
<dbReference type="Pfam" id="PF03938">
    <property type="entry name" value="OmpH"/>
    <property type="match status" value="1"/>
</dbReference>
<feature type="signal peptide" evidence="4">
    <location>
        <begin position="1"/>
        <end position="25"/>
    </location>
</feature>
<feature type="chain" id="PRO_5042141048" evidence="4">
    <location>
        <begin position="26"/>
        <end position="169"/>
    </location>
</feature>
<dbReference type="PANTHER" id="PTHR35089:SF1">
    <property type="entry name" value="CHAPERONE PROTEIN SKP"/>
    <property type="match status" value="1"/>
</dbReference>
<evidence type="ECO:0000256" key="3">
    <source>
        <dbReference type="SAM" id="MobiDB-lite"/>
    </source>
</evidence>
<dbReference type="GO" id="GO:0051082">
    <property type="term" value="F:unfolded protein binding"/>
    <property type="evidence" value="ECO:0007669"/>
    <property type="project" value="InterPro"/>
</dbReference>
<dbReference type="SUPFAM" id="SSF111384">
    <property type="entry name" value="OmpH-like"/>
    <property type="match status" value="1"/>
</dbReference>
<accession>A0AAE4G805</accession>
<comment type="caution">
    <text evidence="5">The sequence shown here is derived from an EMBL/GenBank/DDBJ whole genome shotgun (WGS) entry which is preliminary data.</text>
</comment>